<evidence type="ECO:0000313" key="7">
    <source>
        <dbReference type="EMBL" id="KKR97675.1"/>
    </source>
</evidence>
<dbReference type="AlphaFoldDB" id="A0A0G0XLM2"/>
<dbReference type="GO" id="GO:0003983">
    <property type="term" value="F:UTP:glucose-1-phosphate uridylyltransferase activity"/>
    <property type="evidence" value="ECO:0007669"/>
    <property type="project" value="UniProtKB-EC"/>
</dbReference>
<dbReference type="CDD" id="cd02541">
    <property type="entry name" value="UGPase_prokaryotic"/>
    <property type="match status" value="1"/>
</dbReference>
<comment type="similarity">
    <text evidence="1">Belongs to the UDPGP type 2 family.</text>
</comment>
<evidence type="ECO:0000256" key="3">
    <source>
        <dbReference type="ARBA" id="ARBA00022679"/>
    </source>
</evidence>
<protein>
    <recommendedName>
        <fullName evidence="2">UTP--glucose-1-phosphate uridylyltransferase</fullName>
        <ecNumber evidence="2">2.7.7.9</ecNumber>
    </recommendedName>
</protein>
<accession>A0A0G0XLM2</accession>
<dbReference type="PANTHER" id="PTHR43197:SF1">
    <property type="entry name" value="UTP--GLUCOSE-1-PHOSPHATE URIDYLYLTRANSFERASE"/>
    <property type="match status" value="1"/>
</dbReference>
<dbReference type="PATRIC" id="fig|1618983.3.peg.877"/>
<dbReference type="InterPro" id="IPR005771">
    <property type="entry name" value="GalU_uridylyltTrfase_bac/arc"/>
</dbReference>
<dbReference type="InterPro" id="IPR029044">
    <property type="entry name" value="Nucleotide-diphossugar_trans"/>
</dbReference>
<organism evidence="7 8">
    <name type="scientific">Candidatus Uhrbacteria bacterium GW2011_GWC1_41_20</name>
    <dbReference type="NCBI Taxonomy" id="1618983"/>
    <lineage>
        <taxon>Bacteria</taxon>
        <taxon>Candidatus Uhriibacteriota</taxon>
    </lineage>
</organism>
<evidence type="ECO:0000256" key="5">
    <source>
        <dbReference type="ARBA" id="ARBA00048128"/>
    </source>
</evidence>
<dbReference type="PANTHER" id="PTHR43197">
    <property type="entry name" value="UTP--GLUCOSE-1-PHOSPHATE URIDYLYLTRANSFERASE"/>
    <property type="match status" value="1"/>
</dbReference>
<sequence length="289" mass="32440">MQKIRKVVIPVAGYGTRFLPVTKAMPKEMMPIIDKPVIQYVVEEAVDSGITDIILVTGASKRAVEDHFDYNHDLQNWLKKQGKEELRERVKKIADMANFTYIRQKGPYGNGTPVLCAEHVIGDEPFAVVWGDEFFTGGKKPRLKQLIDAYEKYGDPVLTGMRVGAEGQRRFGIVDPVAQVEKNLWQVKGIVEKPGPEKAKSDIAALGGYILPPEIFDILRKTKRGKDGEVWLVDAIATLGKTRPMYIKIVDGTYRDTGTVEAWLKTNIALALEDKNLKKEIRAFIKSIL</sequence>
<dbReference type="EC" id="2.7.7.9" evidence="2"/>
<dbReference type="SUPFAM" id="SSF53448">
    <property type="entry name" value="Nucleotide-diphospho-sugar transferases"/>
    <property type="match status" value="1"/>
</dbReference>
<dbReference type="GO" id="GO:0006011">
    <property type="term" value="P:UDP-alpha-D-glucose metabolic process"/>
    <property type="evidence" value="ECO:0007669"/>
    <property type="project" value="InterPro"/>
</dbReference>
<dbReference type="EMBL" id="LCAW01000026">
    <property type="protein sequence ID" value="KKR97675.1"/>
    <property type="molecule type" value="Genomic_DNA"/>
</dbReference>
<comment type="catalytic activity">
    <reaction evidence="5">
        <text>alpha-D-glucose 1-phosphate + UTP + H(+) = UDP-alpha-D-glucose + diphosphate</text>
        <dbReference type="Rhea" id="RHEA:19889"/>
        <dbReference type="ChEBI" id="CHEBI:15378"/>
        <dbReference type="ChEBI" id="CHEBI:33019"/>
        <dbReference type="ChEBI" id="CHEBI:46398"/>
        <dbReference type="ChEBI" id="CHEBI:58601"/>
        <dbReference type="ChEBI" id="CHEBI:58885"/>
        <dbReference type="EC" id="2.7.7.9"/>
    </reaction>
</comment>
<evidence type="ECO:0000259" key="6">
    <source>
        <dbReference type="Pfam" id="PF00483"/>
    </source>
</evidence>
<proteinExistence type="inferred from homology"/>
<keyword evidence="3 7" id="KW-0808">Transferase</keyword>
<gene>
    <name evidence="7" type="ORF">UU50_C0026G0013</name>
</gene>
<evidence type="ECO:0000256" key="4">
    <source>
        <dbReference type="ARBA" id="ARBA00022695"/>
    </source>
</evidence>
<keyword evidence="4" id="KW-0548">Nucleotidyltransferase</keyword>
<evidence type="ECO:0000256" key="2">
    <source>
        <dbReference type="ARBA" id="ARBA00012415"/>
    </source>
</evidence>
<evidence type="ECO:0000313" key="8">
    <source>
        <dbReference type="Proteomes" id="UP000033930"/>
    </source>
</evidence>
<comment type="caution">
    <text evidence="7">The sequence shown here is derived from an EMBL/GenBank/DDBJ whole genome shotgun (WGS) entry which is preliminary data.</text>
</comment>
<reference evidence="7 8" key="1">
    <citation type="journal article" date="2015" name="Nature">
        <title>rRNA introns, odd ribosomes, and small enigmatic genomes across a large radiation of phyla.</title>
        <authorList>
            <person name="Brown C.T."/>
            <person name="Hug L.A."/>
            <person name="Thomas B.C."/>
            <person name="Sharon I."/>
            <person name="Castelle C.J."/>
            <person name="Singh A."/>
            <person name="Wilkins M.J."/>
            <person name="Williams K.H."/>
            <person name="Banfield J.F."/>
        </authorList>
    </citation>
    <scope>NUCLEOTIDE SEQUENCE [LARGE SCALE GENOMIC DNA]</scope>
</reference>
<dbReference type="Pfam" id="PF00483">
    <property type="entry name" value="NTP_transferase"/>
    <property type="match status" value="1"/>
</dbReference>
<dbReference type="InterPro" id="IPR005835">
    <property type="entry name" value="NTP_transferase_dom"/>
</dbReference>
<name>A0A0G0XLM2_9BACT</name>
<dbReference type="Proteomes" id="UP000033930">
    <property type="component" value="Unassembled WGS sequence"/>
</dbReference>
<dbReference type="Gene3D" id="3.90.550.10">
    <property type="entry name" value="Spore Coat Polysaccharide Biosynthesis Protein SpsA, Chain A"/>
    <property type="match status" value="1"/>
</dbReference>
<evidence type="ECO:0000256" key="1">
    <source>
        <dbReference type="ARBA" id="ARBA00006890"/>
    </source>
</evidence>
<feature type="domain" description="Nucleotidyl transferase" evidence="6">
    <location>
        <begin position="7"/>
        <end position="268"/>
    </location>
</feature>